<dbReference type="AlphaFoldDB" id="Q4SYD9"/>
<name>Q4SYD9_TETNG</name>
<dbReference type="InterPro" id="IPR050209">
    <property type="entry name" value="Rab_GTPases_membrane_traffic"/>
</dbReference>
<dbReference type="InterPro" id="IPR001806">
    <property type="entry name" value="Small_GTPase"/>
</dbReference>
<sequence length="114" mass="13138">QTLWQYQFRIIMLGDSTVWQVFFSEALLPKTCSWTPSARLSVTRSYYRNSAGGMLMFDMTNRTSFEHVKEWHREVSAKTGQNVTSAFELIARCIYKGLQSGEVELQEGWDGVKS</sequence>
<organism evidence="3">
    <name type="scientific">Tetraodon nigroviridis</name>
    <name type="common">Spotted green pufferfish</name>
    <name type="synonym">Chelonodon nigroviridis</name>
    <dbReference type="NCBI Taxonomy" id="99883"/>
    <lineage>
        <taxon>Eukaryota</taxon>
        <taxon>Metazoa</taxon>
        <taxon>Chordata</taxon>
        <taxon>Craniata</taxon>
        <taxon>Vertebrata</taxon>
        <taxon>Euteleostomi</taxon>
        <taxon>Actinopterygii</taxon>
        <taxon>Neopterygii</taxon>
        <taxon>Teleostei</taxon>
        <taxon>Neoteleostei</taxon>
        <taxon>Acanthomorphata</taxon>
        <taxon>Eupercaria</taxon>
        <taxon>Tetraodontiformes</taxon>
        <taxon>Tetradontoidea</taxon>
        <taxon>Tetraodontidae</taxon>
        <taxon>Tetraodon</taxon>
    </lineage>
</organism>
<dbReference type="SUPFAM" id="SSF52540">
    <property type="entry name" value="P-loop containing nucleoside triphosphate hydrolases"/>
    <property type="match status" value="1"/>
</dbReference>
<feature type="non-terminal residue" evidence="3">
    <location>
        <position position="1"/>
    </location>
</feature>
<dbReference type="PROSITE" id="PS51419">
    <property type="entry name" value="RAB"/>
    <property type="match status" value="1"/>
</dbReference>
<dbReference type="GO" id="GO:0005525">
    <property type="term" value="F:GTP binding"/>
    <property type="evidence" value="ECO:0007669"/>
    <property type="project" value="UniProtKB-KW"/>
</dbReference>
<evidence type="ECO:0000313" key="3">
    <source>
        <dbReference type="EMBL" id="CAF94343.1"/>
    </source>
</evidence>
<dbReference type="EMBL" id="CAAE01012087">
    <property type="protein sequence ID" value="CAF94343.1"/>
    <property type="molecule type" value="Genomic_DNA"/>
</dbReference>
<keyword evidence="2" id="KW-0342">GTP-binding</keyword>
<reference evidence="3" key="1">
    <citation type="journal article" date="2004" name="Nature">
        <title>Genome duplication in the teleost fish Tetraodon nigroviridis reveals the early vertebrate proto-karyotype.</title>
        <authorList>
            <person name="Jaillon O."/>
            <person name="Aury J.-M."/>
            <person name="Brunet F."/>
            <person name="Petit J.-L."/>
            <person name="Stange-Thomann N."/>
            <person name="Mauceli E."/>
            <person name="Bouneau L."/>
            <person name="Fischer C."/>
            <person name="Ozouf-Costaz C."/>
            <person name="Bernot A."/>
            <person name="Nicaud S."/>
            <person name="Jaffe D."/>
            <person name="Fisher S."/>
            <person name="Lutfalla G."/>
            <person name="Dossat C."/>
            <person name="Segurens B."/>
            <person name="Dasilva C."/>
            <person name="Salanoubat M."/>
            <person name="Levy M."/>
            <person name="Boudet N."/>
            <person name="Castellano S."/>
            <person name="Anthouard V."/>
            <person name="Jubin C."/>
            <person name="Castelli V."/>
            <person name="Katinka M."/>
            <person name="Vacherie B."/>
            <person name="Biemont C."/>
            <person name="Skalli Z."/>
            <person name="Cattolico L."/>
            <person name="Poulain J."/>
            <person name="De Berardinis V."/>
            <person name="Cruaud C."/>
            <person name="Duprat S."/>
            <person name="Brottier P."/>
            <person name="Coutanceau J.-P."/>
            <person name="Gouzy J."/>
            <person name="Parra G."/>
            <person name="Lardier G."/>
            <person name="Chapple C."/>
            <person name="McKernan K.J."/>
            <person name="McEwan P."/>
            <person name="Bosak S."/>
            <person name="Kellis M."/>
            <person name="Volff J.-N."/>
            <person name="Guigo R."/>
            <person name="Zody M.C."/>
            <person name="Mesirov J."/>
            <person name="Lindblad-Toh K."/>
            <person name="Birren B."/>
            <person name="Nusbaum C."/>
            <person name="Kahn D."/>
            <person name="Robinson-Rechavi M."/>
            <person name="Laudet V."/>
            <person name="Schachter V."/>
            <person name="Quetier F."/>
            <person name="Saurin W."/>
            <person name="Scarpelli C."/>
            <person name="Wincker P."/>
            <person name="Lander E.S."/>
            <person name="Weissenbach J."/>
            <person name="Roest Crollius H."/>
        </authorList>
    </citation>
    <scope>NUCLEOTIDE SEQUENCE [LARGE SCALE GENOMIC DNA]</scope>
</reference>
<dbReference type="SMART" id="SM00175">
    <property type="entry name" value="RAB"/>
    <property type="match status" value="1"/>
</dbReference>
<keyword evidence="1" id="KW-0547">Nucleotide-binding</keyword>
<dbReference type="InterPro" id="IPR027417">
    <property type="entry name" value="P-loop_NTPase"/>
</dbReference>
<gene>
    <name evidence="3" type="ORF">GSTENG00010379001</name>
</gene>
<dbReference type="GO" id="GO:0003924">
    <property type="term" value="F:GTPase activity"/>
    <property type="evidence" value="ECO:0007669"/>
    <property type="project" value="InterPro"/>
</dbReference>
<dbReference type="KEGG" id="tng:GSTEN00010379G001"/>
<reference evidence="3" key="2">
    <citation type="submission" date="2004-02" db="EMBL/GenBank/DDBJ databases">
        <authorList>
            <consortium name="Genoscope"/>
            <consortium name="Whitehead Institute Centre for Genome Research"/>
        </authorList>
    </citation>
    <scope>NUCLEOTIDE SEQUENCE</scope>
</reference>
<proteinExistence type="predicted"/>
<dbReference type="Gene3D" id="3.40.50.300">
    <property type="entry name" value="P-loop containing nucleotide triphosphate hydrolases"/>
    <property type="match status" value="1"/>
</dbReference>
<dbReference type="PANTHER" id="PTHR47979">
    <property type="entry name" value="DRAB11-RELATED"/>
    <property type="match status" value="1"/>
</dbReference>
<evidence type="ECO:0000256" key="1">
    <source>
        <dbReference type="ARBA" id="ARBA00022741"/>
    </source>
</evidence>
<feature type="non-terminal residue" evidence="3">
    <location>
        <position position="114"/>
    </location>
</feature>
<dbReference type="Pfam" id="PF00071">
    <property type="entry name" value="Ras"/>
    <property type="match status" value="1"/>
</dbReference>
<protein>
    <submittedName>
        <fullName evidence="3">Chromosome undetermined SCAF12087, whole genome shotgun sequence</fullName>
    </submittedName>
</protein>
<dbReference type="OrthoDB" id="9989112at2759"/>
<accession>Q4SYD9</accession>
<evidence type="ECO:0000256" key="2">
    <source>
        <dbReference type="ARBA" id="ARBA00023134"/>
    </source>
</evidence>